<keyword evidence="5" id="KW-0418">Kinase</keyword>
<dbReference type="InterPro" id="IPR011009">
    <property type="entry name" value="Kinase-like_dom_sf"/>
</dbReference>
<feature type="domain" description="Protein kinase" evidence="8">
    <location>
        <begin position="455"/>
        <end position="735"/>
    </location>
</feature>
<evidence type="ECO:0000256" key="1">
    <source>
        <dbReference type="ARBA" id="ARBA00012425"/>
    </source>
</evidence>
<keyword evidence="3" id="KW-0808">Transferase</keyword>
<accession>A0A7J6E6F9</accession>
<feature type="region of interest" description="Disordered" evidence="7">
    <location>
        <begin position="387"/>
        <end position="413"/>
    </location>
</feature>
<dbReference type="GO" id="GO:0030332">
    <property type="term" value="F:cyclin binding"/>
    <property type="evidence" value="ECO:0007669"/>
    <property type="project" value="TreeGrafter"/>
</dbReference>
<dbReference type="Gene3D" id="1.10.510.10">
    <property type="entry name" value="Transferase(Phosphotransferase) domain 1"/>
    <property type="match status" value="2"/>
</dbReference>
<dbReference type="PANTHER" id="PTHR24056">
    <property type="entry name" value="CELL DIVISION PROTEIN KINASE"/>
    <property type="match status" value="1"/>
</dbReference>
<dbReference type="PROSITE" id="PS50011">
    <property type="entry name" value="PROTEIN_KINASE_DOM"/>
    <property type="match status" value="2"/>
</dbReference>
<dbReference type="GO" id="GO:0007165">
    <property type="term" value="P:signal transduction"/>
    <property type="evidence" value="ECO:0007669"/>
    <property type="project" value="TreeGrafter"/>
</dbReference>
<dbReference type="SUPFAM" id="SSF56112">
    <property type="entry name" value="Protein kinase-like (PK-like)"/>
    <property type="match status" value="2"/>
</dbReference>
<dbReference type="EMBL" id="JAATIP010000286">
    <property type="protein sequence ID" value="KAF4353987.1"/>
    <property type="molecule type" value="Genomic_DNA"/>
</dbReference>
<sequence length="944" mass="97688">MDFPNKIKYFLDKETGKIIALKRINLRQELLQAIPLTGSSISLQEQPIDVEIPANAIRQISFYKILHHPNVARLEYIGIDPQDHFIRLGFEYVGVDLRKFQKDNPIRASHPKLIKRLMYQLLSGIAYYHSINASHGNINPTNVLISYRDDDSDAELVNLQITDLDLCIQPSYQAPEIFLESNQLSSAVDMFSAGCIFGQMLIGKPIFDKEDELGSIFKLLGTPTKQTMPGVIDLDEKLKKYQKHSPKDLSEQFIDVEPAGIDLLSKLLCLNPRERIMAAEALKHRYFDEIKAKKLVATPAAEVGSSSAGPSAAVDSSAAWASALVESWAAVVSAVVDSSATGASSVVESSATGASAAMDNLAASASAVVEGSTAGASAGLESSAAGASSVKESSGTGASSVKESSGTGASSVKESSATHASAVAGCSATGASAGLESLAAGASSVEESSATGASAGAGCSAGGGSASAHFRLFLHELLQALPLTGSSNSRQEQPIDVGIPANTIRQISLYRILDHPNIASLEYLGNDPGDHFVRLGFEYVGVDLRKFQKDNAIRARHPKLIKSLMHQLLSGIAYYHSVNASHGNINPTNVLISNYGDDNNDDEQVNLLITNLDLCVQPSYQAPEILLESNRLSTAVDMFSAGCIFGEMLIGKPVFDTENELGSIFKLLGTPTKQTMRGVIDLDEKLKKYQKHSPKDLSETFIGVEPAGIDLLSKLLCLNPKERIMASEALKHRYFYGIEAKKRVPTPAAAAAEVGNSSVGPFAAEVGSSSAGPSAAMDSLAAGTSAVVGSPAASASVLVESWIDMVSAALDSSVTDTSSVAESLASDASSVAENSASDASAVVESSGAGASAVVESSGAGASAVVESSGAGATAAMDSSATGATAAVESSATGATAAVESSATGASAVVESSGAGATSAVESSATGASSAEESSATDASANVNP</sequence>
<dbReference type="EC" id="2.7.11.22" evidence="1"/>
<keyword evidence="2" id="KW-0723">Serine/threonine-protein kinase</keyword>
<dbReference type="Proteomes" id="UP000525078">
    <property type="component" value="Unassembled WGS sequence"/>
</dbReference>
<dbReference type="GO" id="GO:0005634">
    <property type="term" value="C:nucleus"/>
    <property type="evidence" value="ECO:0007669"/>
    <property type="project" value="TreeGrafter"/>
</dbReference>
<gene>
    <name evidence="9" type="ORF">F8388_011155</name>
</gene>
<evidence type="ECO:0000256" key="6">
    <source>
        <dbReference type="ARBA" id="ARBA00022840"/>
    </source>
</evidence>
<dbReference type="SMART" id="SM00220">
    <property type="entry name" value="S_TKc"/>
    <property type="match status" value="2"/>
</dbReference>
<dbReference type="GO" id="GO:0000082">
    <property type="term" value="P:G1/S transition of mitotic cell cycle"/>
    <property type="evidence" value="ECO:0007669"/>
    <property type="project" value="TreeGrafter"/>
</dbReference>
<comment type="caution">
    <text evidence="9">The sequence shown here is derived from an EMBL/GenBank/DDBJ whole genome shotgun (WGS) entry which is preliminary data.</text>
</comment>
<dbReference type="GO" id="GO:0004693">
    <property type="term" value="F:cyclin-dependent protein serine/threonine kinase activity"/>
    <property type="evidence" value="ECO:0007669"/>
    <property type="project" value="UniProtKB-EC"/>
</dbReference>
<organism evidence="9 10">
    <name type="scientific">Cannabis sativa</name>
    <name type="common">Hemp</name>
    <name type="synonym">Marijuana</name>
    <dbReference type="NCBI Taxonomy" id="3483"/>
    <lineage>
        <taxon>Eukaryota</taxon>
        <taxon>Viridiplantae</taxon>
        <taxon>Streptophyta</taxon>
        <taxon>Embryophyta</taxon>
        <taxon>Tracheophyta</taxon>
        <taxon>Spermatophyta</taxon>
        <taxon>Magnoliopsida</taxon>
        <taxon>eudicotyledons</taxon>
        <taxon>Gunneridae</taxon>
        <taxon>Pentapetalae</taxon>
        <taxon>rosids</taxon>
        <taxon>fabids</taxon>
        <taxon>Rosales</taxon>
        <taxon>Cannabaceae</taxon>
        <taxon>Cannabis</taxon>
    </lineage>
</organism>
<name>A0A7J6E6F9_CANSA</name>
<evidence type="ECO:0000256" key="3">
    <source>
        <dbReference type="ARBA" id="ARBA00022679"/>
    </source>
</evidence>
<evidence type="ECO:0000313" key="9">
    <source>
        <dbReference type="EMBL" id="KAF4353987.1"/>
    </source>
</evidence>
<dbReference type="PANTHER" id="PTHR24056:SF254">
    <property type="entry name" value="CYCLIN-DEPENDENT KINASE 2"/>
    <property type="match status" value="1"/>
</dbReference>
<evidence type="ECO:0000256" key="7">
    <source>
        <dbReference type="SAM" id="MobiDB-lite"/>
    </source>
</evidence>
<keyword evidence="4" id="KW-0547">Nucleotide-binding</keyword>
<proteinExistence type="predicted"/>
<dbReference type="GO" id="GO:0010468">
    <property type="term" value="P:regulation of gene expression"/>
    <property type="evidence" value="ECO:0007669"/>
    <property type="project" value="TreeGrafter"/>
</dbReference>
<evidence type="ECO:0000259" key="8">
    <source>
        <dbReference type="PROSITE" id="PS50011"/>
    </source>
</evidence>
<evidence type="ECO:0000256" key="5">
    <source>
        <dbReference type="ARBA" id="ARBA00022777"/>
    </source>
</evidence>
<dbReference type="Gene3D" id="3.30.200.20">
    <property type="entry name" value="Phosphorylase Kinase, domain 1"/>
    <property type="match status" value="2"/>
</dbReference>
<dbReference type="GO" id="GO:0005737">
    <property type="term" value="C:cytoplasm"/>
    <property type="evidence" value="ECO:0007669"/>
    <property type="project" value="TreeGrafter"/>
</dbReference>
<keyword evidence="6" id="KW-0067">ATP-binding</keyword>
<dbReference type="Pfam" id="PF00069">
    <property type="entry name" value="Pkinase"/>
    <property type="match status" value="2"/>
</dbReference>
<protein>
    <recommendedName>
        <fullName evidence="1">cyclin-dependent kinase</fullName>
        <ecNumber evidence="1">2.7.11.22</ecNumber>
    </recommendedName>
</protein>
<feature type="compositionally biased region" description="Polar residues" evidence="7">
    <location>
        <begin position="390"/>
        <end position="413"/>
    </location>
</feature>
<evidence type="ECO:0000313" key="10">
    <source>
        <dbReference type="Proteomes" id="UP000525078"/>
    </source>
</evidence>
<feature type="region of interest" description="Disordered" evidence="7">
    <location>
        <begin position="892"/>
        <end position="944"/>
    </location>
</feature>
<dbReference type="GO" id="GO:0005524">
    <property type="term" value="F:ATP binding"/>
    <property type="evidence" value="ECO:0007669"/>
    <property type="project" value="UniProtKB-KW"/>
</dbReference>
<feature type="domain" description="Protein kinase" evidence="8">
    <location>
        <begin position="1"/>
        <end position="287"/>
    </location>
</feature>
<dbReference type="InterPro" id="IPR000719">
    <property type="entry name" value="Prot_kinase_dom"/>
</dbReference>
<dbReference type="GO" id="GO:0010389">
    <property type="term" value="P:regulation of G2/M transition of mitotic cell cycle"/>
    <property type="evidence" value="ECO:0007669"/>
    <property type="project" value="TreeGrafter"/>
</dbReference>
<dbReference type="InterPro" id="IPR050108">
    <property type="entry name" value="CDK"/>
</dbReference>
<dbReference type="AlphaFoldDB" id="A0A7J6E6F9"/>
<dbReference type="GO" id="GO:0000307">
    <property type="term" value="C:cyclin-dependent protein kinase holoenzyme complex"/>
    <property type="evidence" value="ECO:0007669"/>
    <property type="project" value="TreeGrafter"/>
</dbReference>
<evidence type="ECO:0000256" key="4">
    <source>
        <dbReference type="ARBA" id="ARBA00022741"/>
    </source>
</evidence>
<evidence type="ECO:0000256" key="2">
    <source>
        <dbReference type="ARBA" id="ARBA00022527"/>
    </source>
</evidence>
<reference evidence="9 10" key="1">
    <citation type="journal article" date="2020" name="bioRxiv">
        <title>Sequence and annotation of 42 cannabis genomes reveals extensive copy number variation in cannabinoid synthesis and pathogen resistance genes.</title>
        <authorList>
            <person name="Mckernan K.J."/>
            <person name="Helbert Y."/>
            <person name="Kane L.T."/>
            <person name="Ebling H."/>
            <person name="Zhang L."/>
            <person name="Liu B."/>
            <person name="Eaton Z."/>
            <person name="Mclaughlin S."/>
            <person name="Kingan S."/>
            <person name="Baybayan P."/>
            <person name="Concepcion G."/>
            <person name="Jordan M."/>
            <person name="Riva A."/>
            <person name="Barbazuk W."/>
            <person name="Harkins T."/>
        </authorList>
    </citation>
    <scope>NUCLEOTIDE SEQUENCE [LARGE SCALE GENOMIC DNA]</scope>
    <source>
        <strain evidence="10">cv. Jamaican Lion 4</strain>
        <tissue evidence="9">Leaf</tissue>
    </source>
</reference>